<dbReference type="InterPro" id="IPR036910">
    <property type="entry name" value="HMG_box_dom_sf"/>
</dbReference>
<feature type="region of interest" description="Disordered" evidence="1">
    <location>
        <begin position="1"/>
        <end position="24"/>
    </location>
</feature>
<dbReference type="STRING" id="7176.B0WBD2"/>
<dbReference type="EnsemblMetazoa" id="CPIJ004430-RA">
    <property type="protein sequence ID" value="CPIJ004430-PA"/>
    <property type="gene ID" value="CPIJ004430"/>
</dbReference>
<dbReference type="Proteomes" id="UP000002320">
    <property type="component" value="Unassembled WGS sequence"/>
</dbReference>
<name>B0WBD2_CULQU</name>
<dbReference type="Gene3D" id="1.10.30.10">
    <property type="entry name" value="High mobility group box domain"/>
    <property type="match status" value="1"/>
</dbReference>
<gene>
    <name evidence="3" type="primary">6035903</name>
    <name evidence="2" type="ORF">CpipJ_CPIJ004430</name>
</gene>
<dbReference type="Pfam" id="PF06382">
    <property type="entry name" value="Protamine_like"/>
    <property type="match status" value="1"/>
</dbReference>
<keyword evidence="4" id="KW-1185">Reference proteome</keyword>
<dbReference type="GO" id="GO:0035092">
    <property type="term" value="P:sperm DNA condensation"/>
    <property type="evidence" value="ECO:0007669"/>
    <property type="project" value="InterPro"/>
</dbReference>
<dbReference type="AlphaFoldDB" id="B0WBD2"/>
<dbReference type="InParanoid" id="B0WBD2"/>
<accession>B0WBD2</accession>
<dbReference type="GO" id="GO:0005634">
    <property type="term" value="C:nucleus"/>
    <property type="evidence" value="ECO:0007669"/>
    <property type="project" value="UniProtKB-ARBA"/>
</dbReference>
<evidence type="ECO:0000313" key="4">
    <source>
        <dbReference type="Proteomes" id="UP000002320"/>
    </source>
</evidence>
<evidence type="ECO:0000313" key="2">
    <source>
        <dbReference type="EMBL" id="EDS42276.1"/>
    </source>
</evidence>
<dbReference type="HOGENOM" id="CLU_174241_0_0_1"/>
<dbReference type="KEGG" id="cqu:CpipJ_CPIJ004430"/>
<reference evidence="3" key="2">
    <citation type="submission" date="2021-02" db="UniProtKB">
        <authorList>
            <consortium name="EnsemblMetazoa"/>
        </authorList>
    </citation>
    <scope>IDENTIFICATION</scope>
    <source>
        <strain evidence="3">JHB</strain>
    </source>
</reference>
<sequence length="102" mass="12110">MDSQRDSKRSGGRSCNPGRRSRNPYINFLRDFRRSHCGLRPVEVIRQGAQAWGRLTEEQRLPYIRESFYHPLRRRPCRPAARMASRRRRSGKPNRTRKSSGR</sequence>
<organism>
    <name type="scientific">Culex quinquefasciatus</name>
    <name type="common">Southern house mosquito</name>
    <name type="synonym">Culex pungens</name>
    <dbReference type="NCBI Taxonomy" id="7176"/>
    <lineage>
        <taxon>Eukaryota</taxon>
        <taxon>Metazoa</taxon>
        <taxon>Ecdysozoa</taxon>
        <taxon>Arthropoda</taxon>
        <taxon>Hexapoda</taxon>
        <taxon>Insecta</taxon>
        <taxon>Pterygota</taxon>
        <taxon>Neoptera</taxon>
        <taxon>Endopterygota</taxon>
        <taxon>Diptera</taxon>
        <taxon>Nematocera</taxon>
        <taxon>Culicoidea</taxon>
        <taxon>Culicidae</taxon>
        <taxon>Culicinae</taxon>
        <taxon>Culicini</taxon>
        <taxon>Culex</taxon>
        <taxon>Culex</taxon>
    </lineage>
</organism>
<dbReference type="SUPFAM" id="SSF47095">
    <property type="entry name" value="HMG-box"/>
    <property type="match status" value="1"/>
</dbReference>
<feature type="compositionally biased region" description="Basic residues" evidence="1">
    <location>
        <begin position="84"/>
        <end position="102"/>
    </location>
</feature>
<protein>
    <recommendedName>
        <fullName evidence="5">HMG box domain-containing protein</fullName>
    </recommendedName>
</protein>
<dbReference type="CDD" id="cd00084">
    <property type="entry name" value="HMG-box_SF"/>
    <property type="match status" value="1"/>
</dbReference>
<dbReference type="OrthoDB" id="7675944at2759"/>
<feature type="region of interest" description="Disordered" evidence="1">
    <location>
        <begin position="74"/>
        <end position="102"/>
    </location>
</feature>
<evidence type="ECO:0008006" key="5">
    <source>
        <dbReference type="Google" id="ProtNLM"/>
    </source>
</evidence>
<evidence type="ECO:0000313" key="3">
    <source>
        <dbReference type="EnsemblMetazoa" id="CPIJ004430-PA"/>
    </source>
</evidence>
<dbReference type="VEuPathDB" id="VectorBase:CPIJ004430"/>
<dbReference type="VEuPathDB" id="VectorBase:CQUJHB001276"/>
<evidence type="ECO:0000256" key="1">
    <source>
        <dbReference type="SAM" id="MobiDB-lite"/>
    </source>
</evidence>
<proteinExistence type="predicted"/>
<dbReference type="InterPro" id="IPR024460">
    <property type="entry name" value="Protamine-like"/>
</dbReference>
<reference evidence="2" key="1">
    <citation type="submission" date="2007-03" db="EMBL/GenBank/DDBJ databases">
        <title>Annotation of Culex pipiens quinquefasciatus.</title>
        <authorList>
            <consortium name="The Broad Institute Genome Sequencing Platform"/>
            <person name="Atkinson P.W."/>
            <person name="Hemingway J."/>
            <person name="Christensen B.M."/>
            <person name="Higgs S."/>
            <person name="Kodira C."/>
            <person name="Hannick L."/>
            <person name="Megy K."/>
            <person name="O'Leary S."/>
            <person name="Pearson M."/>
            <person name="Haas B.J."/>
            <person name="Mauceli E."/>
            <person name="Wortman J.R."/>
            <person name="Lee N.H."/>
            <person name="Guigo R."/>
            <person name="Stanke M."/>
            <person name="Alvarado L."/>
            <person name="Amedeo P."/>
            <person name="Antoine C.H."/>
            <person name="Arensburger P."/>
            <person name="Bidwell S.L."/>
            <person name="Crawford M."/>
            <person name="Camaro F."/>
            <person name="Devon K."/>
            <person name="Engels R."/>
            <person name="Hammond M."/>
            <person name="Howarth C."/>
            <person name="Koehrsen M."/>
            <person name="Lawson D."/>
            <person name="Montgomery P."/>
            <person name="Nene V."/>
            <person name="Nusbaum C."/>
            <person name="Puiu D."/>
            <person name="Romero-Severson J."/>
            <person name="Severson D.W."/>
            <person name="Shumway M."/>
            <person name="Sisk P."/>
            <person name="Stolte C."/>
            <person name="Zeng Q."/>
            <person name="Eisenstadt E."/>
            <person name="Fraser-Liggett C."/>
            <person name="Strausberg R."/>
            <person name="Galagan J."/>
            <person name="Birren B."/>
            <person name="Collins F.H."/>
        </authorList>
    </citation>
    <scope>NUCLEOTIDE SEQUENCE [LARGE SCALE GENOMIC DNA]</scope>
    <source>
        <strain evidence="2">JHB</strain>
    </source>
</reference>
<dbReference type="OMA" id="MANGCPR"/>
<dbReference type="EMBL" id="DS231878">
    <property type="protein sequence ID" value="EDS42276.1"/>
    <property type="molecule type" value="Genomic_DNA"/>
</dbReference>
<dbReference type="eggNOG" id="ENOG502SZ15">
    <property type="taxonomic scope" value="Eukaryota"/>
</dbReference>